<reference evidence="2 3" key="4">
    <citation type="journal article" date="2011" name="BMC Genomics">
        <title>RNA-Seq improves annotation of protein-coding genes in the cucumber genome.</title>
        <authorList>
            <person name="Li Z."/>
            <person name="Zhang Z."/>
            <person name="Yan P."/>
            <person name="Huang S."/>
            <person name="Fei Z."/>
            <person name="Lin K."/>
        </authorList>
    </citation>
    <scope>NUCLEOTIDE SEQUENCE [LARGE SCALE GENOMIC DNA]</scope>
    <source>
        <strain evidence="3">cv. 9930</strain>
    </source>
</reference>
<dbReference type="Pfam" id="PF12680">
    <property type="entry name" value="SnoaL_2"/>
    <property type="match status" value="1"/>
</dbReference>
<organism evidence="2 3">
    <name type="scientific">Cucumis sativus</name>
    <name type="common">Cucumber</name>
    <dbReference type="NCBI Taxonomy" id="3659"/>
    <lineage>
        <taxon>Eukaryota</taxon>
        <taxon>Viridiplantae</taxon>
        <taxon>Streptophyta</taxon>
        <taxon>Embryophyta</taxon>
        <taxon>Tracheophyta</taxon>
        <taxon>Spermatophyta</taxon>
        <taxon>Magnoliopsida</taxon>
        <taxon>eudicotyledons</taxon>
        <taxon>Gunneridae</taxon>
        <taxon>Pentapetalae</taxon>
        <taxon>rosids</taxon>
        <taxon>fabids</taxon>
        <taxon>Cucurbitales</taxon>
        <taxon>Cucurbitaceae</taxon>
        <taxon>Benincaseae</taxon>
        <taxon>Cucumis</taxon>
    </lineage>
</organism>
<reference evidence="2 3" key="1">
    <citation type="journal article" date="2009" name="Nat. Genet.">
        <title>The genome of the cucumber, Cucumis sativus L.</title>
        <authorList>
            <person name="Huang S."/>
            <person name="Li R."/>
            <person name="Zhang Z."/>
            <person name="Li L."/>
            <person name="Gu X."/>
            <person name="Fan W."/>
            <person name="Lucas W.J."/>
            <person name="Wang X."/>
            <person name="Xie B."/>
            <person name="Ni P."/>
            <person name="Ren Y."/>
            <person name="Zhu H."/>
            <person name="Li J."/>
            <person name="Lin K."/>
            <person name="Jin W."/>
            <person name="Fei Z."/>
            <person name="Li G."/>
            <person name="Staub J."/>
            <person name="Kilian A."/>
            <person name="van der Vossen E.A."/>
            <person name="Wu Y."/>
            <person name="Guo J."/>
            <person name="He J."/>
            <person name="Jia Z."/>
            <person name="Ren Y."/>
            <person name="Tian G."/>
            <person name="Lu Y."/>
            <person name="Ruan J."/>
            <person name="Qian W."/>
            <person name="Wang M."/>
            <person name="Huang Q."/>
            <person name="Li B."/>
            <person name="Xuan Z."/>
            <person name="Cao J."/>
            <person name="Asan"/>
            <person name="Wu Z."/>
            <person name="Zhang J."/>
            <person name="Cai Q."/>
            <person name="Bai Y."/>
            <person name="Zhao B."/>
            <person name="Han Y."/>
            <person name="Li Y."/>
            <person name="Li X."/>
            <person name="Wang S."/>
            <person name="Shi Q."/>
            <person name="Liu S."/>
            <person name="Cho W.K."/>
            <person name="Kim J.Y."/>
            <person name="Xu Y."/>
            <person name="Heller-Uszynska K."/>
            <person name="Miao H."/>
            <person name="Cheng Z."/>
            <person name="Zhang S."/>
            <person name="Wu J."/>
            <person name="Yang Y."/>
            <person name="Kang H."/>
            <person name="Li M."/>
            <person name="Liang H."/>
            <person name="Ren X."/>
            <person name="Shi Z."/>
            <person name="Wen M."/>
            <person name="Jian M."/>
            <person name="Yang H."/>
            <person name="Zhang G."/>
            <person name="Yang Z."/>
            <person name="Chen R."/>
            <person name="Liu S."/>
            <person name="Li J."/>
            <person name="Ma L."/>
            <person name="Liu H."/>
            <person name="Zhou Y."/>
            <person name="Zhao J."/>
            <person name="Fang X."/>
            <person name="Li G."/>
            <person name="Fang L."/>
            <person name="Li Y."/>
            <person name="Liu D."/>
            <person name="Zheng H."/>
            <person name="Zhang Y."/>
            <person name="Qin N."/>
            <person name="Li Z."/>
            <person name="Yang G."/>
            <person name="Yang S."/>
            <person name="Bolund L."/>
            <person name="Kristiansen K."/>
            <person name="Zheng H."/>
            <person name="Li S."/>
            <person name="Zhang X."/>
            <person name="Yang H."/>
            <person name="Wang J."/>
            <person name="Sun R."/>
            <person name="Zhang B."/>
            <person name="Jiang S."/>
            <person name="Wang J."/>
            <person name="Du Y."/>
            <person name="Li S."/>
        </authorList>
    </citation>
    <scope>NUCLEOTIDE SEQUENCE [LARGE SCALE GENOMIC DNA]</scope>
    <source>
        <strain evidence="3">cv. 9930</strain>
    </source>
</reference>
<gene>
    <name evidence="2" type="ORF">Csa_5G152840</name>
</gene>
<dbReference type="Gramene" id="KGN50069">
    <property type="protein sequence ID" value="KGN50069"/>
    <property type="gene ID" value="Csa_5G152840"/>
</dbReference>
<dbReference type="InterPro" id="IPR032710">
    <property type="entry name" value="NTF2-like_dom_sf"/>
</dbReference>
<accession>A0A0A0KMI4</accession>
<evidence type="ECO:0000313" key="2">
    <source>
        <dbReference type="EMBL" id="KGN50069.1"/>
    </source>
</evidence>
<protein>
    <recommendedName>
        <fullName evidence="1">SnoaL-like domain-containing protein</fullName>
    </recommendedName>
</protein>
<dbReference type="PANTHER" id="PTHR33698">
    <property type="entry name" value="NUCLEAR TRANSPORT FACTOR 2 (NTF2)-LIKE PROTEIN"/>
    <property type="match status" value="1"/>
</dbReference>
<dbReference type="InterPro" id="IPR037401">
    <property type="entry name" value="SnoaL-like"/>
</dbReference>
<reference evidence="2 3" key="2">
    <citation type="journal article" date="2009" name="PLoS ONE">
        <title>An integrated genetic and cytogenetic map of the cucumber genome.</title>
        <authorList>
            <person name="Ren Y."/>
            <person name="Zhang Z."/>
            <person name="Liu J."/>
            <person name="Staub J.E."/>
            <person name="Han Y."/>
            <person name="Cheng Z."/>
            <person name="Li X."/>
            <person name="Lu J."/>
            <person name="Miao H."/>
            <person name="Kang H."/>
            <person name="Xie B."/>
            <person name="Gu X."/>
            <person name="Wang X."/>
            <person name="Du Y."/>
            <person name="Jin W."/>
            <person name="Huang S."/>
        </authorList>
    </citation>
    <scope>NUCLEOTIDE SEQUENCE [LARGE SCALE GENOMIC DNA]</scope>
    <source>
        <strain evidence="3">cv. 9930</strain>
    </source>
</reference>
<reference evidence="2 3" key="3">
    <citation type="journal article" date="2010" name="BMC Genomics">
        <title>Transcriptome sequencing and comparative analysis of cucumber flowers with different sex types.</title>
        <authorList>
            <person name="Guo S."/>
            <person name="Zheng Y."/>
            <person name="Joung J.G."/>
            <person name="Liu S."/>
            <person name="Zhang Z."/>
            <person name="Crasta O.R."/>
            <person name="Sobral B.W."/>
            <person name="Xu Y."/>
            <person name="Huang S."/>
            <person name="Fei Z."/>
        </authorList>
    </citation>
    <scope>NUCLEOTIDE SEQUENCE [LARGE SCALE GENOMIC DNA]</scope>
    <source>
        <strain evidence="3">cv. 9930</strain>
    </source>
</reference>
<proteinExistence type="predicted"/>
<dbReference type="OMA" id="TANGPRM"/>
<dbReference type="Gene3D" id="3.10.450.50">
    <property type="match status" value="1"/>
</dbReference>
<dbReference type="AlphaFoldDB" id="A0A0A0KMI4"/>
<name>A0A0A0KMI4_CUCSA</name>
<evidence type="ECO:0000259" key="1">
    <source>
        <dbReference type="Pfam" id="PF12680"/>
    </source>
</evidence>
<dbReference type="eggNOG" id="ENOG502RXQE">
    <property type="taxonomic scope" value="Eukaryota"/>
</dbReference>
<feature type="domain" description="SnoaL-like" evidence="1">
    <location>
        <begin position="77"/>
        <end position="174"/>
    </location>
</feature>
<keyword evidence="3" id="KW-1185">Reference proteome</keyword>
<dbReference type="EMBL" id="CM002926">
    <property type="protein sequence ID" value="KGN50069.1"/>
    <property type="molecule type" value="Genomic_DNA"/>
</dbReference>
<dbReference type="SUPFAM" id="SSF54427">
    <property type="entry name" value="NTF2-like"/>
    <property type="match status" value="1"/>
</dbReference>
<dbReference type="PANTHER" id="PTHR33698:SF1">
    <property type="entry name" value="NUCLEAR TRANSPORT FACTOR 2 (NTF2) FAMILY PROTEIN"/>
    <property type="match status" value="1"/>
</dbReference>
<dbReference type="Proteomes" id="UP000029981">
    <property type="component" value="Chromosome 5"/>
</dbReference>
<sequence length="297" mass="33993">MSLITSPQAVNFGGSQSFRRFSSYTFLNKRTSCIFQQKKNYGNYNKRKTNNTLVLSCLMDDSFSCPGSSSNSPGEMIERFYKCINEKNLKEMSTYISEDCLIEDSLFIEKFKGKKAAMSFIEKLTESMGPDVKFRIRKVYERHPSMAGAIWHLEWRNMEIPLTKGCTFIDIRDEERKTIQKIQIINEPQFKAGHLILDIMKLVTLLLAKNSAILEWLIKASQQRWVKWMSKICVTLFNLLLDSFSKSYLTFIHFGAQLYSCSSFPSRVKYISNEEKTANGPRMGGSGGGLLNATIGF</sequence>
<evidence type="ECO:0000313" key="3">
    <source>
        <dbReference type="Proteomes" id="UP000029981"/>
    </source>
</evidence>